<keyword evidence="1" id="KW-0812">Transmembrane</keyword>
<organism evidence="3 4">
    <name type="scientific">Plasmodium relictum</name>
    <dbReference type="NCBI Taxonomy" id="85471"/>
    <lineage>
        <taxon>Eukaryota</taxon>
        <taxon>Sar</taxon>
        <taxon>Alveolata</taxon>
        <taxon>Apicomplexa</taxon>
        <taxon>Aconoidasida</taxon>
        <taxon>Haemosporida</taxon>
        <taxon>Plasmodiidae</taxon>
        <taxon>Plasmodium</taxon>
        <taxon>Plasmodium (Haemamoeba)</taxon>
    </lineage>
</organism>
<dbReference type="OrthoDB" id="387289at2759"/>
<feature type="transmembrane region" description="Helical" evidence="1">
    <location>
        <begin position="72"/>
        <end position="97"/>
    </location>
</feature>
<feature type="chain" id="PRO_5009618975" evidence="2">
    <location>
        <begin position="23"/>
        <end position="130"/>
    </location>
</feature>
<dbReference type="Proteomes" id="UP000220158">
    <property type="component" value="Chromosome 9"/>
</dbReference>
<dbReference type="GeneID" id="39736196"/>
<gene>
    <name evidence="3" type="primary">EXP1</name>
    <name evidence="3" type="ORF">PRELSG_0918400</name>
</gene>
<accession>A0A1J1H574</accession>
<protein>
    <submittedName>
        <fullName evidence="3">Circumsporozoite-related antigen, putative</fullName>
    </submittedName>
</protein>
<dbReference type="VEuPathDB" id="PlasmoDB:PRELSG_0918400"/>
<evidence type="ECO:0000313" key="3">
    <source>
        <dbReference type="EMBL" id="CRH00084.1"/>
    </source>
</evidence>
<dbReference type="OMA" id="FCAILCD"/>
<dbReference type="KEGG" id="prel:PRELSG_0918400"/>
<dbReference type="EMBL" id="LN835304">
    <property type="protein sequence ID" value="CRH00084.1"/>
    <property type="molecule type" value="Genomic_DNA"/>
</dbReference>
<reference evidence="3 4" key="1">
    <citation type="submission" date="2015-04" db="EMBL/GenBank/DDBJ databases">
        <authorList>
            <consortium name="Pathogen Informatics"/>
        </authorList>
    </citation>
    <scope>NUCLEOTIDE SEQUENCE [LARGE SCALE GENOMIC DNA]</scope>
    <source>
        <strain evidence="3 4">SGS1</strain>
    </source>
</reference>
<evidence type="ECO:0000256" key="2">
    <source>
        <dbReference type="SAM" id="SignalP"/>
    </source>
</evidence>
<evidence type="ECO:0000256" key="1">
    <source>
        <dbReference type="SAM" id="Phobius"/>
    </source>
</evidence>
<keyword evidence="1" id="KW-0472">Membrane</keyword>
<keyword evidence="2" id="KW-0732">Signal</keyword>
<evidence type="ECO:0000313" key="4">
    <source>
        <dbReference type="Proteomes" id="UP000220158"/>
    </source>
</evidence>
<dbReference type="AlphaFoldDB" id="A0A1J1H574"/>
<sequence>MNLSSIIFLTFFFILFNKSIEGKVTSVENNKTIPKKKSKQKLDIDVSEILSDMIKKDEELVKVSKSRSKYKVITGALASTLAILAAAVASGVGLVLYNTSHNRHPFKIGRSKNLKRQLISLFKRAFDGRG</sequence>
<feature type="signal peptide" evidence="2">
    <location>
        <begin position="1"/>
        <end position="22"/>
    </location>
</feature>
<name>A0A1J1H574_PLARL</name>
<keyword evidence="1" id="KW-1133">Transmembrane helix</keyword>
<keyword evidence="4" id="KW-1185">Reference proteome</keyword>
<proteinExistence type="predicted"/>
<dbReference type="RefSeq" id="XP_028533089.1">
    <property type="nucleotide sequence ID" value="XM_028676618.1"/>
</dbReference>
<dbReference type="Pfam" id="PF06589">
    <property type="entry name" value="CRA"/>
    <property type="match status" value="1"/>
</dbReference>